<evidence type="ECO:0000259" key="6">
    <source>
        <dbReference type="Pfam" id="PF00999"/>
    </source>
</evidence>
<feature type="transmembrane region" description="Helical" evidence="5">
    <location>
        <begin position="224"/>
        <end position="249"/>
    </location>
</feature>
<dbReference type="RefSeq" id="WP_154362646.1">
    <property type="nucleotide sequence ID" value="NZ_WKJM01000011.1"/>
</dbReference>
<evidence type="ECO:0000256" key="5">
    <source>
        <dbReference type="SAM" id="Phobius"/>
    </source>
</evidence>
<evidence type="ECO:0000256" key="4">
    <source>
        <dbReference type="ARBA" id="ARBA00023136"/>
    </source>
</evidence>
<dbReference type="PANTHER" id="PTHR43021:SF2">
    <property type="entry name" value="CATION_H+ EXCHANGER DOMAIN-CONTAINING PROTEIN"/>
    <property type="match status" value="1"/>
</dbReference>
<feature type="transmembrane region" description="Helical" evidence="5">
    <location>
        <begin position="60"/>
        <end position="79"/>
    </location>
</feature>
<evidence type="ECO:0000313" key="8">
    <source>
        <dbReference type="Proteomes" id="UP000481037"/>
    </source>
</evidence>
<dbReference type="PANTHER" id="PTHR43021">
    <property type="entry name" value="NA(+)/H(+) ANTIPORTER-RELATED"/>
    <property type="match status" value="1"/>
</dbReference>
<dbReference type="InterPro" id="IPR038770">
    <property type="entry name" value="Na+/solute_symporter_sf"/>
</dbReference>
<dbReference type="GO" id="GO:0016020">
    <property type="term" value="C:membrane"/>
    <property type="evidence" value="ECO:0007669"/>
    <property type="project" value="UniProtKB-SubCell"/>
</dbReference>
<comment type="subcellular location">
    <subcellularLocation>
        <location evidence="1">Membrane</location>
        <topology evidence="1">Multi-pass membrane protein</topology>
    </subcellularLocation>
</comment>
<evidence type="ECO:0000313" key="7">
    <source>
        <dbReference type="EMBL" id="MRX09064.1"/>
    </source>
</evidence>
<dbReference type="Proteomes" id="UP000481037">
    <property type="component" value="Unassembled WGS sequence"/>
</dbReference>
<proteinExistence type="predicted"/>
<feature type="transmembrane region" description="Helical" evidence="5">
    <location>
        <begin position="36"/>
        <end position="54"/>
    </location>
</feature>
<evidence type="ECO:0000256" key="3">
    <source>
        <dbReference type="ARBA" id="ARBA00022989"/>
    </source>
</evidence>
<feature type="transmembrane region" description="Helical" evidence="5">
    <location>
        <begin position="329"/>
        <end position="347"/>
    </location>
</feature>
<dbReference type="GO" id="GO:1902600">
    <property type="term" value="P:proton transmembrane transport"/>
    <property type="evidence" value="ECO:0007669"/>
    <property type="project" value="InterPro"/>
</dbReference>
<keyword evidence="8" id="KW-1185">Reference proteome</keyword>
<evidence type="ECO:0000256" key="1">
    <source>
        <dbReference type="ARBA" id="ARBA00004141"/>
    </source>
</evidence>
<keyword evidence="2 5" id="KW-0812">Transmembrane</keyword>
<feature type="transmembrane region" description="Helical" evidence="5">
    <location>
        <begin position="192"/>
        <end position="212"/>
    </location>
</feature>
<feature type="transmembrane region" description="Helical" evidence="5">
    <location>
        <begin position="91"/>
        <end position="110"/>
    </location>
</feature>
<dbReference type="GO" id="GO:0015297">
    <property type="term" value="F:antiporter activity"/>
    <property type="evidence" value="ECO:0007669"/>
    <property type="project" value="InterPro"/>
</dbReference>
<feature type="transmembrane region" description="Helical" evidence="5">
    <location>
        <begin position="153"/>
        <end position="177"/>
    </location>
</feature>
<keyword evidence="3 5" id="KW-1133">Transmembrane helix</keyword>
<name>A0A6L5QH00_9BURK</name>
<feature type="transmembrane region" description="Helical" evidence="5">
    <location>
        <begin position="6"/>
        <end position="24"/>
    </location>
</feature>
<accession>A0A6L5QH00</accession>
<organism evidence="7 8">
    <name type="scientific">Duganella alba</name>
    <dbReference type="NCBI Taxonomy" id="2666081"/>
    <lineage>
        <taxon>Bacteria</taxon>
        <taxon>Pseudomonadati</taxon>
        <taxon>Pseudomonadota</taxon>
        <taxon>Betaproteobacteria</taxon>
        <taxon>Burkholderiales</taxon>
        <taxon>Oxalobacteraceae</taxon>
        <taxon>Telluria group</taxon>
        <taxon>Duganella</taxon>
    </lineage>
</organism>
<dbReference type="InterPro" id="IPR006153">
    <property type="entry name" value="Cation/H_exchanger_TM"/>
</dbReference>
<feature type="transmembrane region" description="Helical" evidence="5">
    <location>
        <begin position="300"/>
        <end position="323"/>
    </location>
</feature>
<dbReference type="AlphaFoldDB" id="A0A6L5QH00"/>
<comment type="caution">
    <text evidence="7">The sequence shown here is derived from an EMBL/GenBank/DDBJ whole genome shotgun (WGS) entry which is preliminary data.</text>
</comment>
<evidence type="ECO:0000256" key="2">
    <source>
        <dbReference type="ARBA" id="ARBA00022692"/>
    </source>
</evidence>
<keyword evidence="4 5" id="KW-0472">Membrane</keyword>
<reference evidence="7 8" key="1">
    <citation type="submission" date="2019-11" db="EMBL/GenBank/DDBJ databases">
        <title>Novel species isolated from a subtropical stream in China.</title>
        <authorList>
            <person name="Lu H."/>
        </authorList>
    </citation>
    <scope>NUCLEOTIDE SEQUENCE [LARGE SCALE GENOMIC DNA]</scope>
    <source>
        <strain evidence="7 8">FT25W</strain>
    </source>
</reference>
<dbReference type="Pfam" id="PF00999">
    <property type="entry name" value="Na_H_Exchanger"/>
    <property type="match status" value="1"/>
</dbReference>
<dbReference type="Gene3D" id="1.20.1530.20">
    <property type="match status" value="1"/>
</dbReference>
<gene>
    <name evidence="7" type="ORF">GJ697_14580</name>
</gene>
<dbReference type="EMBL" id="WKJM01000011">
    <property type="protein sequence ID" value="MRX09064.1"/>
    <property type="molecule type" value="Genomic_DNA"/>
</dbReference>
<feature type="domain" description="Cation/H+ exchanger transmembrane" evidence="6">
    <location>
        <begin position="19"/>
        <end position="380"/>
    </location>
</feature>
<sequence length="395" mass="42299">MPDIQVILADMGWPLAIALAWLSGEFVHRWTRLPRISVYGLVGFLLAQAFPDALSSGASSNVTILANMAFGLILFEFGYRINLHWLRINPWIAVSGLVESAATFGVVYLISHLTGMPPLTSLLLASLAMSSSPAGVLRVINEEDSSGQVTERVLHLVAINSVVALFVFKVVVGFWVFQTSGSLTQAVSHSGIELLVSAAMGVVMGFVVPALLRRLGALAQDGTMAFALGVILLVAASRAFDVSPVLATLTFGLAARHKRVAFSRTERNFGGIGELLTVLLFVFAVSTLEWERVVDGAGLAAVLLLARFVVKTFSVAAFAHVGGISWRKGLLTGIALSPMSVFVTLLLEQTKYMGIVLVDELAALTAMTLLLEVIGPVITQRALIWANETPAKEER</sequence>
<protein>
    <submittedName>
        <fullName evidence="7">Sodium:proton antiporter</fullName>
    </submittedName>
</protein>
<feature type="transmembrane region" description="Helical" evidence="5">
    <location>
        <begin position="269"/>
        <end position="288"/>
    </location>
</feature>